<dbReference type="AlphaFoldDB" id="A0A8J2NUS8"/>
<sequence>FREEKGKMLQYVLSQVKLRLNENFESANY</sequence>
<accession>A0A8J2NUS8</accession>
<feature type="non-terminal residue" evidence="1">
    <location>
        <position position="1"/>
    </location>
</feature>
<evidence type="ECO:0000313" key="1">
    <source>
        <dbReference type="EMBL" id="CAG7727143.1"/>
    </source>
</evidence>
<proteinExistence type="predicted"/>
<name>A0A8J2NUS8_9HEXA</name>
<gene>
    <name evidence="1" type="ORF">AFUS01_LOCUS16001</name>
</gene>
<evidence type="ECO:0000313" key="2">
    <source>
        <dbReference type="Proteomes" id="UP000708208"/>
    </source>
</evidence>
<reference evidence="1" key="1">
    <citation type="submission" date="2021-06" db="EMBL/GenBank/DDBJ databases">
        <authorList>
            <person name="Hodson N. C."/>
            <person name="Mongue J. A."/>
            <person name="Jaron S. K."/>
        </authorList>
    </citation>
    <scope>NUCLEOTIDE SEQUENCE</scope>
</reference>
<protein>
    <submittedName>
        <fullName evidence="1">Uncharacterized protein</fullName>
    </submittedName>
</protein>
<dbReference type="Proteomes" id="UP000708208">
    <property type="component" value="Unassembled WGS sequence"/>
</dbReference>
<organism evidence="1 2">
    <name type="scientific">Allacma fusca</name>
    <dbReference type="NCBI Taxonomy" id="39272"/>
    <lineage>
        <taxon>Eukaryota</taxon>
        <taxon>Metazoa</taxon>
        <taxon>Ecdysozoa</taxon>
        <taxon>Arthropoda</taxon>
        <taxon>Hexapoda</taxon>
        <taxon>Collembola</taxon>
        <taxon>Symphypleona</taxon>
        <taxon>Sminthuridae</taxon>
        <taxon>Allacma</taxon>
    </lineage>
</organism>
<comment type="caution">
    <text evidence="1">The sequence shown here is derived from an EMBL/GenBank/DDBJ whole genome shotgun (WGS) entry which is preliminary data.</text>
</comment>
<keyword evidence="2" id="KW-1185">Reference proteome</keyword>
<dbReference type="EMBL" id="CAJVCH010144261">
    <property type="protein sequence ID" value="CAG7727143.1"/>
    <property type="molecule type" value="Genomic_DNA"/>
</dbReference>